<dbReference type="EMBL" id="CAKOFQ010007521">
    <property type="protein sequence ID" value="CAH2002963.1"/>
    <property type="molecule type" value="Genomic_DNA"/>
</dbReference>
<keyword evidence="2" id="KW-1185">Reference proteome</keyword>
<dbReference type="AlphaFoldDB" id="A0A9P0LY44"/>
<evidence type="ECO:0000313" key="2">
    <source>
        <dbReference type="Proteomes" id="UP001152888"/>
    </source>
</evidence>
<proteinExistence type="predicted"/>
<evidence type="ECO:0000313" key="1">
    <source>
        <dbReference type="EMBL" id="CAH2002963.1"/>
    </source>
</evidence>
<sequence>MMSLFLTNGSSKCEIQFWTIQVTNKFIKHIWCVTYVFRKVTKCLEPREV</sequence>
<name>A0A9P0LY44_ACAOB</name>
<gene>
    <name evidence="1" type="ORF">ACAOBT_LOCUS27085</name>
</gene>
<comment type="caution">
    <text evidence="1">The sequence shown here is derived from an EMBL/GenBank/DDBJ whole genome shotgun (WGS) entry which is preliminary data.</text>
</comment>
<organism evidence="1 2">
    <name type="scientific">Acanthoscelides obtectus</name>
    <name type="common">Bean weevil</name>
    <name type="synonym">Bruchus obtectus</name>
    <dbReference type="NCBI Taxonomy" id="200917"/>
    <lineage>
        <taxon>Eukaryota</taxon>
        <taxon>Metazoa</taxon>
        <taxon>Ecdysozoa</taxon>
        <taxon>Arthropoda</taxon>
        <taxon>Hexapoda</taxon>
        <taxon>Insecta</taxon>
        <taxon>Pterygota</taxon>
        <taxon>Neoptera</taxon>
        <taxon>Endopterygota</taxon>
        <taxon>Coleoptera</taxon>
        <taxon>Polyphaga</taxon>
        <taxon>Cucujiformia</taxon>
        <taxon>Chrysomeloidea</taxon>
        <taxon>Chrysomelidae</taxon>
        <taxon>Bruchinae</taxon>
        <taxon>Bruchini</taxon>
        <taxon>Acanthoscelides</taxon>
    </lineage>
</organism>
<accession>A0A9P0LY44</accession>
<protein>
    <submittedName>
        <fullName evidence="1">Uncharacterized protein</fullName>
    </submittedName>
</protein>
<dbReference type="Proteomes" id="UP001152888">
    <property type="component" value="Unassembled WGS sequence"/>
</dbReference>
<reference evidence="1" key="1">
    <citation type="submission" date="2022-03" db="EMBL/GenBank/DDBJ databases">
        <authorList>
            <person name="Sayadi A."/>
        </authorList>
    </citation>
    <scope>NUCLEOTIDE SEQUENCE</scope>
</reference>